<comment type="caution">
    <text evidence="1">The sequence shown here is derived from an EMBL/GenBank/DDBJ whole genome shotgun (WGS) entry which is preliminary data.</text>
</comment>
<proteinExistence type="predicted"/>
<evidence type="ECO:0000313" key="2">
    <source>
        <dbReference type="Proteomes" id="UP000295558"/>
    </source>
</evidence>
<sequence>MTESHRLKDKLIGEMDKLATQAKGQFSKLTNDVVGVARI</sequence>
<dbReference type="AlphaFoldDB" id="A0A4R6ZT89"/>
<keyword evidence="2" id="KW-1185">Reference proteome</keyword>
<dbReference type="Proteomes" id="UP000295558">
    <property type="component" value="Unassembled WGS sequence"/>
</dbReference>
<organism evidence="1 2">
    <name type="scientific">Listeria rocourtiae</name>
    <dbReference type="NCBI Taxonomy" id="647910"/>
    <lineage>
        <taxon>Bacteria</taxon>
        <taxon>Bacillati</taxon>
        <taxon>Bacillota</taxon>
        <taxon>Bacilli</taxon>
        <taxon>Bacillales</taxon>
        <taxon>Listeriaceae</taxon>
        <taxon>Listeria</taxon>
    </lineage>
</organism>
<evidence type="ECO:0000313" key="1">
    <source>
        <dbReference type="EMBL" id="TDR55672.1"/>
    </source>
</evidence>
<dbReference type="EMBL" id="SNZK01000001">
    <property type="protein sequence ID" value="TDR55672.1"/>
    <property type="molecule type" value="Genomic_DNA"/>
</dbReference>
<gene>
    <name evidence="1" type="ORF">DFP96_101615</name>
</gene>
<accession>A0A4R6ZT89</accession>
<reference evidence="1 2" key="1">
    <citation type="submission" date="2019-03" db="EMBL/GenBank/DDBJ databases">
        <title>Genomic Encyclopedia of Type Strains, Phase III (KMG-III): the genomes of soil and plant-associated and newly described type strains.</title>
        <authorList>
            <person name="Whitman W."/>
        </authorList>
    </citation>
    <scope>NUCLEOTIDE SEQUENCE [LARGE SCALE GENOMIC DNA]</scope>
    <source>
        <strain evidence="1 2">CECT 7972</strain>
    </source>
</reference>
<protein>
    <submittedName>
        <fullName evidence="1">Uncharacterized protein</fullName>
    </submittedName>
</protein>
<name>A0A4R6ZT89_9LIST</name>